<accession>A0AAV4UM23</accession>
<organism evidence="2 3">
    <name type="scientific">Caerostris darwini</name>
    <dbReference type="NCBI Taxonomy" id="1538125"/>
    <lineage>
        <taxon>Eukaryota</taxon>
        <taxon>Metazoa</taxon>
        <taxon>Ecdysozoa</taxon>
        <taxon>Arthropoda</taxon>
        <taxon>Chelicerata</taxon>
        <taxon>Arachnida</taxon>
        <taxon>Araneae</taxon>
        <taxon>Araneomorphae</taxon>
        <taxon>Entelegynae</taxon>
        <taxon>Araneoidea</taxon>
        <taxon>Araneidae</taxon>
        <taxon>Caerostris</taxon>
    </lineage>
</organism>
<feature type="chain" id="PRO_5043663325" evidence="1">
    <location>
        <begin position="27"/>
        <end position="224"/>
    </location>
</feature>
<sequence length="224" mass="24662">MIFTKKSWSVILIAIQLCCVLTPSNAIFDMFGGGGGGGQADVTEILAAGLITTMLMEDFSNMGGGGGGGGQGRSAFPAMRQYIGGYSMRPPPVHHYQPMVAPRRPMLHPGASMVVPRGPVVPPRRPMVHPYSMAMMHRYHQYMMQQALMQQARQQALETAWNNEYRSLHASETLIPAYVPVIPTFGEILSDGEALSAATILLNSDLLDSEEEERRRRRRRTSNS</sequence>
<evidence type="ECO:0000313" key="2">
    <source>
        <dbReference type="EMBL" id="GIY58609.1"/>
    </source>
</evidence>
<reference evidence="2 3" key="1">
    <citation type="submission" date="2021-06" db="EMBL/GenBank/DDBJ databases">
        <title>Caerostris darwini draft genome.</title>
        <authorList>
            <person name="Kono N."/>
            <person name="Arakawa K."/>
        </authorList>
    </citation>
    <scope>NUCLEOTIDE SEQUENCE [LARGE SCALE GENOMIC DNA]</scope>
</reference>
<gene>
    <name evidence="2" type="primary">AVEN_14278_1</name>
    <name evidence="2" type="ORF">CDAR_226101</name>
</gene>
<feature type="signal peptide" evidence="1">
    <location>
        <begin position="1"/>
        <end position="26"/>
    </location>
</feature>
<evidence type="ECO:0000313" key="3">
    <source>
        <dbReference type="Proteomes" id="UP001054837"/>
    </source>
</evidence>
<evidence type="ECO:0000256" key="1">
    <source>
        <dbReference type="SAM" id="SignalP"/>
    </source>
</evidence>
<keyword evidence="1" id="KW-0732">Signal</keyword>
<dbReference type="EMBL" id="BPLQ01011521">
    <property type="protein sequence ID" value="GIY58609.1"/>
    <property type="molecule type" value="Genomic_DNA"/>
</dbReference>
<name>A0AAV4UM23_9ARAC</name>
<dbReference type="AlphaFoldDB" id="A0AAV4UM23"/>
<comment type="caution">
    <text evidence="2">The sequence shown here is derived from an EMBL/GenBank/DDBJ whole genome shotgun (WGS) entry which is preliminary data.</text>
</comment>
<proteinExistence type="predicted"/>
<dbReference type="Proteomes" id="UP001054837">
    <property type="component" value="Unassembled WGS sequence"/>
</dbReference>
<keyword evidence="3" id="KW-1185">Reference proteome</keyword>
<protein>
    <submittedName>
        <fullName evidence="2">Uncharacterized protein</fullName>
    </submittedName>
</protein>